<feature type="compositionally biased region" description="Basic and acidic residues" evidence="1">
    <location>
        <begin position="13"/>
        <end position="31"/>
    </location>
</feature>
<feature type="compositionally biased region" description="Basic and acidic residues" evidence="1">
    <location>
        <begin position="680"/>
        <end position="690"/>
    </location>
</feature>
<feature type="region of interest" description="Disordered" evidence="1">
    <location>
        <begin position="628"/>
        <end position="690"/>
    </location>
</feature>
<feature type="compositionally biased region" description="Basic and acidic residues" evidence="1">
    <location>
        <begin position="628"/>
        <end position="661"/>
    </location>
</feature>
<name>A0A1B8AHK5_FUSPO</name>
<dbReference type="Proteomes" id="UP000091967">
    <property type="component" value="Unassembled WGS sequence"/>
</dbReference>
<dbReference type="STRING" id="36050.A0A1B8AHK5"/>
<organism evidence="2 3">
    <name type="scientific">Fusarium poae</name>
    <dbReference type="NCBI Taxonomy" id="36050"/>
    <lineage>
        <taxon>Eukaryota</taxon>
        <taxon>Fungi</taxon>
        <taxon>Dikarya</taxon>
        <taxon>Ascomycota</taxon>
        <taxon>Pezizomycotina</taxon>
        <taxon>Sordariomycetes</taxon>
        <taxon>Hypocreomycetidae</taxon>
        <taxon>Hypocreales</taxon>
        <taxon>Nectriaceae</taxon>
        <taxon>Fusarium</taxon>
    </lineage>
</organism>
<feature type="region of interest" description="Disordered" evidence="1">
    <location>
        <begin position="1"/>
        <end position="107"/>
    </location>
</feature>
<dbReference type="OMA" id="WILAQSS"/>
<feature type="compositionally biased region" description="Basic and acidic residues" evidence="1">
    <location>
        <begin position="47"/>
        <end position="60"/>
    </location>
</feature>
<evidence type="ECO:0000313" key="3">
    <source>
        <dbReference type="Proteomes" id="UP000091967"/>
    </source>
</evidence>
<protein>
    <submittedName>
        <fullName evidence="2">Uncharacterized protein</fullName>
    </submittedName>
</protein>
<accession>A0A1B8AHK5</accession>
<evidence type="ECO:0000256" key="1">
    <source>
        <dbReference type="SAM" id="MobiDB-lite"/>
    </source>
</evidence>
<comment type="caution">
    <text evidence="2">The sequence shown here is derived from an EMBL/GenBank/DDBJ whole genome shotgun (WGS) entry which is preliminary data.</text>
</comment>
<dbReference type="AlphaFoldDB" id="A0A1B8AHK5"/>
<keyword evidence="3" id="KW-1185">Reference proteome</keyword>
<sequence>MSGIAVQQLPELGNKDNKNDARARNRVRVWEEMSQDWRPNPEMSLVTRDHQFQDDGDRSSGRHYRAHRSPSSSGASPVREVLIIRRPSSNSDETHGNDKAGPPTQTDLDAIYNSKNSKDITVHLELDIVSDLDDELEEFNRLVRQGSFKNAQSFFDQYLATHKSNPWVFVQYAEMLITMGDYKSFHDLDHNQIFFRHGTTTVESEALEMLERNWKLLKVTALRHSHFSMKQIRDHVPTLGETVALSDNPGSTEIKIACLILDTAGIRAMRDTYSSLYSESRFGVRADWEKVYRNLLRQGRIWDFRDLFIALWDTHGTSQTEKMLFGGRSIFEVILTDWSAHEGDESTLLASLDILTNLMIESPASEEITPFLEACLLSAQDIGESIMRRFPDSTRTRPFLLWILAQSSISARRGGEQPMGHINSGNYVGMAWYPVHIGLPFYIPFRQEIPDWTPPDLTSDSFEPLEMVMKAAKENKDYITQGLCLKEIAVRRQDPTSTLSELVQLEKEIQHDNQAYLQTCLAKYLFSKDKDSREHLLKELGDVKPSGIPEELLFPKMACARDIIYEALKPLPKNHTENSVESGARFCGRSNDPLWEFIRYHSKYFEDCHRDRRRESFRERPFLHSRREYDDRSLSETRDGPAHPPDRIDRETRIETGEMHSEAGSPLVRRQTFMPILEDVSDHGEEYQPN</sequence>
<dbReference type="EMBL" id="LYXU01000004">
    <property type="protein sequence ID" value="OBS20029.1"/>
    <property type="molecule type" value="Genomic_DNA"/>
</dbReference>
<reference evidence="2 3" key="1">
    <citation type="submission" date="2016-06" db="EMBL/GenBank/DDBJ databases">
        <title>Living apart together: crosstalk between the core and supernumerary genomes in a fungal plant pathogen.</title>
        <authorList>
            <person name="Vanheule A."/>
            <person name="Audenaert K."/>
            <person name="Warris S."/>
            <person name="Van De Geest H."/>
            <person name="Schijlen E."/>
            <person name="Hofte M."/>
            <person name="De Saeger S."/>
            <person name="Haesaert G."/>
            <person name="Waalwijk C."/>
            <person name="Van Der Lee T."/>
        </authorList>
    </citation>
    <scope>NUCLEOTIDE SEQUENCE [LARGE SCALE GENOMIC DNA]</scope>
    <source>
        <strain evidence="2 3">2516</strain>
    </source>
</reference>
<gene>
    <name evidence="2" type="ORF">FPOA_11750</name>
</gene>
<evidence type="ECO:0000313" key="2">
    <source>
        <dbReference type="EMBL" id="OBS20029.1"/>
    </source>
</evidence>
<proteinExistence type="predicted"/>